<evidence type="ECO:0000256" key="1">
    <source>
        <dbReference type="SAM" id="Phobius"/>
    </source>
</evidence>
<dbReference type="Proteomes" id="UP000024001">
    <property type="component" value="Unassembled WGS sequence"/>
</dbReference>
<name>A0A031FWU5_9MICO</name>
<evidence type="ECO:0000313" key="3">
    <source>
        <dbReference type="Proteomes" id="UP000024001"/>
    </source>
</evidence>
<keyword evidence="1" id="KW-0472">Membrane</keyword>
<dbReference type="OrthoDB" id="9971788at2"/>
<sequence>MFSQRRALVAWIVVAGLIAATLLVVLASAMITATVLVDQVPGGDAGLATTPELDGAYRAMTWSFVALLAVTAIGVSVPFVARRRGEQRTQGSPQLPR</sequence>
<dbReference type="PATRIC" id="fig|273677.3.peg.1056"/>
<keyword evidence="3" id="KW-1185">Reference proteome</keyword>
<keyword evidence="1" id="KW-1133">Transmembrane helix</keyword>
<gene>
    <name evidence="2" type="ORF">BW34_01077</name>
</gene>
<evidence type="ECO:0000313" key="2">
    <source>
        <dbReference type="EMBL" id="EZP28100.1"/>
    </source>
</evidence>
<accession>A0A031FWU5</accession>
<reference evidence="2 3" key="1">
    <citation type="submission" date="2014-03" db="EMBL/GenBank/DDBJ databases">
        <title>Draft Genome Sequences of 13 Willow Endophytes.</title>
        <authorList>
            <person name="Gan H.Y."/>
            <person name="Gan H.M."/>
            <person name="Savka M.A."/>
            <person name="Hudson A.O."/>
        </authorList>
    </citation>
    <scope>NUCLEOTIDE SEQUENCE [LARGE SCALE GENOMIC DNA]</scope>
    <source>
        <strain evidence="2 3">RIT293</strain>
    </source>
</reference>
<organism evidence="2 3">
    <name type="scientific">Microbacterium oleivorans</name>
    <dbReference type="NCBI Taxonomy" id="273677"/>
    <lineage>
        <taxon>Bacteria</taxon>
        <taxon>Bacillati</taxon>
        <taxon>Actinomycetota</taxon>
        <taxon>Actinomycetes</taxon>
        <taxon>Micrococcales</taxon>
        <taxon>Microbacteriaceae</taxon>
        <taxon>Microbacterium</taxon>
    </lineage>
</organism>
<keyword evidence="1" id="KW-0812">Transmembrane</keyword>
<dbReference type="AlphaFoldDB" id="A0A031FWU5"/>
<protein>
    <submittedName>
        <fullName evidence="2">Uncharacterized protein</fullName>
    </submittedName>
</protein>
<dbReference type="RefSeq" id="WP_036310155.1">
    <property type="nucleotide sequence ID" value="NZ_JFYO01000004.1"/>
</dbReference>
<dbReference type="EMBL" id="JFYO01000004">
    <property type="protein sequence ID" value="EZP28100.1"/>
    <property type="molecule type" value="Genomic_DNA"/>
</dbReference>
<comment type="caution">
    <text evidence="2">The sequence shown here is derived from an EMBL/GenBank/DDBJ whole genome shotgun (WGS) entry which is preliminary data.</text>
</comment>
<proteinExistence type="predicted"/>
<feature type="transmembrane region" description="Helical" evidence="1">
    <location>
        <begin position="61"/>
        <end position="81"/>
    </location>
</feature>